<keyword evidence="9 13" id="KW-0472">Membrane</keyword>
<comment type="subcellular location">
    <subcellularLocation>
        <location evidence="1">Membrane</location>
        <topology evidence="1">Multi-pass membrane protein</topology>
    </subcellularLocation>
</comment>
<keyword evidence="10 12" id="KW-0739">Sodium transport</keyword>
<dbReference type="STRING" id="34691.A0A182WX49"/>
<dbReference type="Gene3D" id="1.10.287.770">
    <property type="entry name" value="YojJ-like"/>
    <property type="match status" value="1"/>
</dbReference>
<dbReference type="Proteomes" id="UP000076407">
    <property type="component" value="Unassembled WGS sequence"/>
</dbReference>
<evidence type="ECO:0000256" key="12">
    <source>
        <dbReference type="RuleBase" id="RU000679"/>
    </source>
</evidence>
<feature type="transmembrane region" description="Helical" evidence="13">
    <location>
        <begin position="500"/>
        <end position="526"/>
    </location>
</feature>
<keyword evidence="15" id="KW-1185">Reference proteome</keyword>
<evidence type="ECO:0000256" key="5">
    <source>
        <dbReference type="ARBA" id="ARBA00022692"/>
    </source>
</evidence>
<keyword evidence="5 12" id="KW-0812">Transmembrane</keyword>
<feature type="transmembrane region" description="Helical" evidence="13">
    <location>
        <begin position="65"/>
        <end position="86"/>
    </location>
</feature>
<reference evidence="14" key="1">
    <citation type="submission" date="2020-05" db="UniProtKB">
        <authorList>
            <consortium name="EnsemblMetazoa"/>
        </authorList>
    </citation>
    <scope>IDENTIFICATION</scope>
    <source>
        <strain evidence="14">SANGQUA</strain>
    </source>
</reference>
<evidence type="ECO:0000256" key="4">
    <source>
        <dbReference type="ARBA" id="ARBA00022461"/>
    </source>
</evidence>
<keyword evidence="3 12" id="KW-0813">Transport</keyword>
<evidence type="ECO:0000256" key="8">
    <source>
        <dbReference type="ARBA" id="ARBA00023065"/>
    </source>
</evidence>
<dbReference type="GO" id="GO:0015280">
    <property type="term" value="F:ligand-gated sodium channel activity"/>
    <property type="evidence" value="ECO:0007669"/>
    <property type="project" value="TreeGrafter"/>
</dbReference>
<evidence type="ECO:0000313" key="15">
    <source>
        <dbReference type="Proteomes" id="UP000076407"/>
    </source>
</evidence>
<comment type="similarity">
    <text evidence="2 12">Belongs to the amiloride-sensitive sodium channel (TC 1.A.6) family.</text>
</comment>
<dbReference type="Gene3D" id="2.60.470.10">
    <property type="entry name" value="Acid-sensing ion channels like domains"/>
    <property type="match status" value="1"/>
</dbReference>
<evidence type="ECO:0000256" key="9">
    <source>
        <dbReference type="ARBA" id="ARBA00023136"/>
    </source>
</evidence>
<dbReference type="PANTHER" id="PTHR11690">
    <property type="entry name" value="AMILORIDE-SENSITIVE SODIUM CHANNEL-RELATED"/>
    <property type="match status" value="1"/>
</dbReference>
<sequence>MVETKFPKLRTSVPASEANLWEPELLNESYKESGPRSLWVDYCMNSTIHGFKYLVGNKRTTIERIWWVVVCLLSLYGCGTLIHSVYIKWDKEPVVVTFGEKPVPVFTIPFPAVTICPETKVRKKDLDFTTAYQLYNDEELWQFMAKEQIDKLEALLQVCDFSFGIEMNNDSYADDVVPLLQRMAIPFEDMFLLCGWREQVINCRDFFKETLTEAGICYTFNSLAADDLMRRDQLHSEYEYMAENQSSKQWNMDEGYSSRAGGDTYPRRAFGAGRRAGLFVITKVQISDMDYMCGNSFQGFKVHLHSPVQYPRMVNEFFRIPLSQEVSVSVEPLLFDTTANVRRYDPSRRLCYYNHERYLRYFKVYSKYNCDIECLSNYTLKTCGCVPFPLPRTKDDRICGMGKASCADMALSVLEEMDLLHELNKTDNFLEHCNCLPSCNALFYNTEISQAMFDWRKLAENIHLIAGVDDNTELSYLSIYFKVSRFIPIKRSELFGISDFLANCGGVLGLFMGVSILSIVELVYYCTLKPLIARTRSGNDRAETARVVKSTLILPPPEYGLAGDIRIRKATTNKCPDHPEQLMMSSYPLCPYFGYAVLVPASLK</sequence>
<keyword evidence="7" id="KW-0915">Sodium</keyword>
<protein>
    <recommendedName>
        <fullName evidence="16">Pickpocket</fullName>
    </recommendedName>
</protein>
<dbReference type="InterPro" id="IPR001873">
    <property type="entry name" value="ENaC"/>
</dbReference>
<name>A0A182WX49_ANOQN</name>
<evidence type="ECO:0000256" key="7">
    <source>
        <dbReference type="ARBA" id="ARBA00023053"/>
    </source>
</evidence>
<keyword evidence="6 13" id="KW-1133">Transmembrane helix</keyword>
<dbReference type="VEuPathDB" id="VectorBase:AQUA002109"/>
<dbReference type="PANTHER" id="PTHR11690:SF288">
    <property type="entry name" value="AMILORIDE-SENSITIVE NA+ CHANNEL-RELATED"/>
    <property type="match status" value="1"/>
</dbReference>
<evidence type="ECO:0008006" key="16">
    <source>
        <dbReference type="Google" id="ProtNLM"/>
    </source>
</evidence>
<dbReference type="EnsemblMetazoa" id="AQUA002109-RA">
    <property type="protein sequence ID" value="AQUA002109-PA"/>
    <property type="gene ID" value="AQUA002109"/>
</dbReference>
<evidence type="ECO:0000256" key="10">
    <source>
        <dbReference type="ARBA" id="ARBA00023201"/>
    </source>
</evidence>
<evidence type="ECO:0000256" key="11">
    <source>
        <dbReference type="ARBA" id="ARBA00023303"/>
    </source>
</evidence>
<evidence type="ECO:0000256" key="2">
    <source>
        <dbReference type="ARBA" id="ARBA00007193"/>
    </source>
</evidence>
<keyword evidence="11 12" id="KW-0407">Ion channel</keyword>
<dbReference type="GO" id="GO:0005886">
    <property type="term" value="C:plasma membrane"/>
    <property type="evidence" value="ECO:0007669"/>
    <property type="project" value="TreeGrafter"/>
</dbReference>
<evidence type="ECO:0000256" key="1">
    <source>
        <dbReference type="ARBA" id="ARBA00004141"/>
    </source>
</evidence>
<evidence type="ECO:0000313" key="14">
    <source>
        <dbReference type="EnsemblMetazoa" id="AQUA002109-PA"/>
    </source>
</evidence>
<organism evidence="14 15">
    <name type="scientific">Anopheles quadriannulatus</name>
    <name type="common">Mosquito</name>
    <dbReference type="NCBI Taxonomy" id="34691"/>
    <lineage>
        <taxon>Eukaryota</taxon>
        <taxon>Metazoa</taxon>
        <taxon>Ecdysozoa</taxon>
        <taxon>Arthropoda</taxon>
        <taxon>Hexapoda</taxon>
        <taxon>Insecta</taxon>
        <taxon>Pterygota</taxon>
        <taxon>Neoptera</taxon>
        <taxon>Endopterygota</taxon>
        <taxon>Diptera</taxon>
        <taxon>Nematocera</taxon>
        <taxon>Culicoidea</taxon>
        <taxon>Culicidae</taxon>
        <taxon>Anophelinae</taxon>
        <taxon>Anopheles</taxon>
    </lineage>
</organism>
<accession>A0A182WX49</accession>
<evidence type="ECO:0000256" key="3">
    <source>
        <dbReference type="ARBA" id="ARBA00022448"/>
    </source>
</evidence>
<keyword evidence="8 12" id="KW-0406">Ion transport</keyword>
<evidence type="ECO:0000256" key="6">
    <source>
        <dbReference type="ARBA" id="ARBA00022989"/>
    </source>
</evidence>
<dbReference type="Pfam" id="PF00858">
    <property type="entry name" value="ASC"/>
    <property type="match status" value="1"/>
</dbReference>
<evidence type="ECO:0000256" key="13">
    <source>
        <dbReference type="SAM" id="Phobius"/>
    </source>
</evidence>
<dbReference type="AlphaFoldDB" id="A0A182WX49"/>
<keyword evidence="4 12" id="KW-0894">Sodium channel</keyword>
<proteinExistence type="inferred from homology"/>
<dbReference type="PRINTS" id="PR01078">
    <property type="entry name" value="AMINACHANNEL"/>
</dbReference>